<protein>
    <submittedName>
        <fullName evidence="1">Uncharacterized protein</fullName>
    </submittedName>
</protein>
<dbReference type="AlphaFoldDB" id="A0A1V1NTN8"/>
<comment type="caution">
    <text evidence="1">The sequence shown here is derived from an EMBL/GenBank/DDBJ whole genome shotgun (WGS) entry which is preliminary data.</text>
</comment>
<accession>A0A1V1NTN8</accession>
<dbReference type="EMBL" id="ATBP01002368">
    <property type="protein sequence ID" value="ETR65939.1"/>
    <property type="molecule type" value="Genomic_DNA"/>
</dbReference>
<dbReference type="Proteomes" id="UP000189670">
    <property type="component" value="Unassembled WGS sequence"/>
</dbReference>
<gene>
    <name evidence="1" type="ORF">OMM_13492</name>
</gene>
<sequence length="104" mass="11663">MCISEVNPVAYLHRFVSANFSDIKVLNDLLLKSKKSLFEAPKNEQGYAFILDNSYEPNHENQLINIASNESLERQLKAQEGAGVAPNLSKICIEECQTLFYALA</sequence>
<reference evidence="2" key="1">
    <citation type="submission" date="2012-11" db="EMBL/GenBank/DDBJ databases">
        <authorList>
            <person name="Lucero-Rivera Y.E."/>
            <person name="Tovar-Ramirez D."/>
        </authorList>
    </citation>
    <scope>NUCLEOTIDE SEQUENCE [LARGE SCALE GENOMIC DNA]</scope>
    <source>
        <strain evidence="2">Araruama</strain>
    </source>
</reference>
<name>A0A1V1NTN8_9BACT</name>
<organism evidence="1 2">
    <name type="scientific">Candidatus Magnetoglobus multicellularis str. Araruama</name>
    <dbReference type="NCBI Taxonomy" id="890399"/>
    <lineage>
        <taxon>Bacteria</taxon>
        <taxon>Pseudomonadati</taxon>
        <taxon>Thermodesulfobacteriota</taxon>
        <taxon>Desulfobacteria</taxon>
        <taxon>Desulfobacterales</taxon>
        <taxon>Desulfobacteraceae</taxon>
        <taxon>Candidatus Magnetoglobus</taxon>
    </lineage>
</organism>
<proteinExistence type="predicted"/>
<evidence type="ECO:0000313" key="2">
    <source>
        <dbReference type="Proteomes" id="UP000189670"/>
    </source>
</evidence>
<evidence type="ECO:0000313" key="1">
    <source>
        <dbReference type="EMBL" id="ETR65939.1"/>
    </source>
</evidence>